<feature type="domain" description="HPt" evidence="3">
    <location>
        <begin position="20"/>
        <end position="119"/>
    </location>
</feature>
<dbReference type="InterPro" id="IPR036641">
    <property type="entry name" value="HPT_dom_sf"/>
</dbReference>
<dbReference type="InterPro" id="IPR008207">
    <property type="entry name" value="Sig_transdc_His_kin_Hpt_dom"/>
</dbReference>
<proteinExistence type="predicted"/>
<evidence type="ECO:0000313" key="4">
    <source>
        <dbReference type="EMBL" id="TCS62215.1"/>
    </source>
</evidence>
<dbReference type="EMBL" id="SLZW01000006">
    <property type="protein sequence ID" value="TCS62215.1"/>
    <property type="molecule type" value="Genomic_DNA"/>
</dbReference>
<dbReference type="GO" id="GO:0000160">
    <property type="term" value="P:phosphorelay signal transduction system"/>
    <property type="evidence" value="ECO:0007669"/>
    <property type="project" value="UniProtKB-KW"/>
</dbReference>
<organism evidence="4 5">
    <name type="scientific">Varunaivibrio sulfuroxidans</name>
    <dbReference type="NCBI Taxonomy" id="1773489"/>
    <lineage>
        <taxon>Bacteria</taxon>
        <taxon>Pseudomonadati</taxon>
        <taxon>Pseudomonadota</taxon>
        <taxon>Alphaproteobacteria</taxon>
        <taxon>Rhodospirillales</taxon>
        <taxon>Magnetovibrionaceae</taxon>
        <taxon>Varunaivibrio</taxon>
    </lineage>
</organism>
<dbReference type="PROSITE" id="PS50894">
    <property type="entry name" value="HPT"/>
    <property type="match status" value="1"/>
</dbReference>
<comment type="caution">
    <text evidence="4">The sequence shown here is derived from an EMBL/GenBank/DDBJ whole genome shotgun (WGS) entry which is preliminary data.</text>
</comment>
<reference evidence="4 5" key="1">
    <citation type="submission" date="2019-03" db="EMBL/GenBank/DDBJ databases">
        <title>Genomic Encyclopedia of Type Strains, Phase IV (KMG-IV): sequencing the most valuable type-strain genomes for metagenomic binning, comparative biology and taxonomic classification.</title>
        <authorList>
            <person name="Goeker M."/>
        </authorList>
    </citation>
    <scope>NUCLEOTIDE SEQUENCE [LARGE SCALE GENOMIC DNA]</scope>
    <source>
        <strain evidence="4 5">DSM 101688</strain>
    </source>
</reference>
<gene>
    <name evidence="4" type="ORF">EDD55_106173</name>
</gene>
<keyword evidence="1" id="KW-0902">Two-component regulatory system</keyword>
<name>A0A4R3J9X9_9PROT</name>
<dbReference type="GO" id="GO:0004672">
    <property type="term" value="F:protein kinase activity"/>
    <property type="evidence" value="ECO:0007669"/>
    <property type="project" value="UniProtKB-ARBA"/>
</dbReference>
<sequence length="119" mass="13020">MNTPPRLNVEVVAQLVRDVGYEAALELCRMFADDARRRVKHISAMNVSGDIGRMVEDAHSLKSLAYTYGTESLGDRSSLLESTCKSGDAPSARQHAAAIEKHISPSLQLLFDYLEGVQA</sequence>
<evidence type="ECO:0000256" key="1">
    <source>
        <dbReference type="ARBA" id="ARBA00023012"/>
    </source>
</evidence>
<dbReference type="Pfam" id="PF01627">
    <property type="entry name" value="Hpt"/>
    <property type="match status" value="1"/>
</dbReference>
<protein>
    <submittedName>
        <fullName evidence="4">HPt (Histidine-containing phosphotransfer) domain-containing protein</fullName>
    </submittedName>
</protein>
<feature type="modified residue" description="Phosphohistidine" evidence="2">
    <location>
        <position position="59"/>
    </location>
</feature>
<dbReference type="AlphaFoldDB" id="A0A4R3J9X9"/>
<evidence type="ECO:0000259" key="3">
    <source>
        <dbReference type="PROSITE" id="PS50894"/>
    </source>
</evidence>
<dbReference type="Proteomes" id="UP000295304">
    <property type="component" value="Unassembled WGS sequence"/>
</dbReference>
<evidence type="ECO:0000256" key="2">
    <source>
        <dbReference type="PROSITE-ProRule" id="PRU00110"/>
    </source>
</evidence>
<keyword evidence="5" id="KW-1185">Reference proteome</keyword>
<dbReference type="SUPFAM" id="SSF47226">
    <property type="entry name" value="Histidine-containing phosphotransfer domain, HPT domain"/>
    <property type="match status" value="1"/>
</dbReference>
<evidence type="ECO:0000313" key="5">
    <source>
        <dbReference type="Proteomes" id="UP000295304"/>
    </source>
</evidence>
<dbReference type="RefSeq" id="WP_132939288.1">
    <property type="nucleotide sequence ID" value="NZ_CP119676.1"/>
</dbReference>
<accession>A0A4R3J9X9</accession>
<keyword evidence="2" id="KW-0597">Phosphoprotein</keyword>
<dbReference type="Gene3D" id="1.20.120.160">
    <property type="entry name" value="HPT domain"/>
    <property type="match status" value="1"/>
</dbReference>